<keyword evidence="4" id="KW-0067">ATP-binding</keyword>
<dbReference type="SMART" id="SM00368">
    <property type="entry name" value="LRR_RI"/>
    <property type="match status" value="17"/>
</dbReference>
<evidence type="ECO:0000313" key="6">
    <source>
        <dbReference type="EMBL" id="KAJ8335575.1"/>
    </source>
</evidence>
<comment type="caution">
    <text evidence="6">The sequence shown here is derived from an EMBL/GenBank/DDBJ whole genome shotgun (WGS) entry which is preliminary data.</text>
</comment>
<dbReference type="SMART" id="SM00367">
    <property type="entry name" value="LRR_CC"/>
    <property type="match status" value="7"/>
</dbReference>
<evidence type="ECO:0000256" key="1">
    <source>
        <dbReference type="ARBA" id="ARBA00022614"/>
    </source>
</evidence>
<dbReference type="GO" id="GO:0045944">
    <property type="term" value="P:positive regulation of transcription by RNA polymerase II"/>
    <property type="evidence" value="ECO:0007669"/>
    <property type="project" value="TreeGrafter"/>
</dbReference>
<sequence length="1747" mass="192295">MLNLTLQTECIIDRPEEHILQHSGKRLRRDYLGSYSTAVKTTLLQKYERVTQGVAREVRLDRTRVSLQHRTLSRQREKALSVPQDTEDSSMEDVVTVKSLLRSLSGSPLTVLLGPAGSGKTVLMHCVGQQWALGELPDFHLLFLLEFRQLNLVTREMSLMELLFHFFPRSDYSSHAHREEEEEAGEAVLAYMQANPEKICVIFDGYDEFRSKFTRWEPDASWDPQRTLSVLELFSGLCSGRILPGCSVLLTCRPRNTVDLPDSTMEGELLGFDRQQVKEYAEQYFQGKGHKEDLVRHLLASRHILTMCYLPALCHLCCICLDHLFSQGPHPPPQLPATVTQVYLQILTAFISKLPGGRAEGSAKRPLQRYQAELKGVCKLAMEGLDGSSIVFCTQRVPTDLLDFATRAGLLSQFELTYDDRSRGAGCAFSHLAMQEFLGALHLMTSQGIEEPQLRRKLNLKSRWTARTDPKTVFTDSLHLYVCGLAAPACTPYLVQLMGGGDGASGRAQKRQGAVLKILQSFAGYHHLSGPKLVELCCCALETQDSSLARVVAARPGFELRKIRLAPPDVDALAFVVAAATAPVGLDFGGCSMETECLQALSICRSIDYLIFRSRTFGDAFAEVLSGILPRLPVLRRLELICGSLTEVGAATLARALESCPEITDLNLSDNHLRDGGLSKVADVFPKLTSLRSVLLGKNSCSLDGILTLLEKMADYPSIQAIHIDGQKEMSEIKVLFSQRSESLSAPAFGSGSNPTGRTVRLLNCSFTAEKMNQLCQILARCPGLSAVDLSGGKWENDTVQVLVGSLQTLTISGEIVLNGSAVSPDGLEILTRSLAVCPDVSEVDVRLKEPTKVSVLFSPATQKHTPGKTTVKKIEKRLRLVSCGLRPPDLTSLCETLRDCIALTLLDVSGNALGNKGLKKLVDLLPQLSAIQEINVSENAVTMEGVLVLAGTLCTFRRLQKVEISHGGKKSLVMRFHSSGRRQSEEGQEVTHQQENGIHLCKKFSLTHSDIQPYGMNRLCGKLSQCPGLLELNLSHSSLSDPSIEKLLQRLPGMAALQLLELTQYQLTCGNVEKLSRILQQCPRISDLDLSGNLLRDEGVQSFVEFLPKLRISNSVRLNDNKLTQTGALYLVNSISVCKRVMAVEVSLGLEMKSLIQFMQDDDSGKALSLRECCLGTAHLQKLSDILQNCPRLVRLELCCNTLQNEGVQILQRALRRLPSLQLLGIRNNGLSARVIEGLMKDLDCLTNHLDIRIEEPWIKEEAAVQLVSSCLDLNSSIRKIRVHRTTVSITLEKEDTVTTPHTSRDDPMKATSSVWPVKSIGLVDCSLQGHHLRFLHSISQNCPVLQELDLSHNSISREGAKFLSSTLPGLANLRRLRLGSKQTSEDGVEILTQGLSQCPHMESLSLAHHVINDRGAAALRKMLPELQDFRAIDLSYCTILTMAGSHDLLQGLGQCAALEDISLDSVQLDAEGIALLAAGLKRMASVRRLILNKISMTTSSSKQRGGAIMALLRSLEGFHRMEEIELDEISMGDHGVQELVRHLRTWKRLRRISLSKNCVSDAGGELLVETLGHCTTLEEIILSRNSLGVMSAAKLGQDLPMLQRLRVLDLSENHFGAEGAMKLSESLVQMKSLQKLKLISIGTQELTGLAASLAHCVCAEEVSLAWNGSGDSVAMKLAEVLPHCQKLKCLDLECNKISLTGAEELAKSLRSCPSVEVIRLWRNCVSSEAAERLGTKEPRLNFSST</sequence>
<name>A0A9Q1EB64_SYNKA</name>
<dbReference type="InterPro" id="IPR007111">
    <property type="entry name" value="NACHT_NTPase"/>
</dbReference>
<dbReference type="GO" id="GO:0045348">
    <property type="term" value="P:positive regulation of MHC class II biosynthetic process"/>
    <property type="evidence" value="ECO:0007669"/>
    <property type="project" value="TreeGrafter"/>
</dbReference>
<dbReference type="EMBL" id="JAINUF010000020">
    <property type="protein sequence ID" value="KAJ8335575.1"/>
    <property type="molecule type" value="Genomic_DNA"/>
</dbReference>
<dbReference type="Gene3D" id="3.40.50.300">
    <property type="entry name" value="P-loop containing nucleotide triphosphate hydrolases"/>
    <property type="match status" value="1"/>
</dbReference>
<dbReference type="GO" id="GO:0045345">
    <property type="term" value="P:positive regulation of MHC class I biosynthetic process"/>
    <property type="evidence" value="ECO:0007669"/>
    <property type="project" value="TreeGrafter"/>
</dbReference>
<keyword evidence="2" id="KW-0677">Repeat</keyword>
<evidence type="ECO:0000256" key="4">
    <source>
        <dbReference type="ARBA" id="ARBA00022840"/>
    </source>
</evidence>
<keyword evidence="3" id="KW-0547">Nucleotide-binding</keyword>
<dbReference type="PROSITE" id="PS50837">
    <property type="entry name" value="NACHT"/>
    <property type="match status" value="1"/>
</dbReference>
<keyword evidence="7" id="KW-1185">Reference proteome</keyword>
<dbReference type="Gene3D" id="3.80.10.10">
    <property type="entry name" value="Ribonuclease Inhibitor"/>
    <property type="match status" value="6"/>
</dbReference>
<dbReference type="Proteomes" id="UP001152622">
    <property type="component" value="Chromosome 20"/>
</dbReference>
<keyword evidence="1" id="KW-0433">Leucine-rich repeat</keyword>
<dbReference type="InterPro" id="IPR027417">
    <property type="entry name" value="P-loop_NTPase"/>
</dbReference>
<dbReference type="Pfam" id="PF05729">
    <property type="entry name" value="NACHT"/>
    <property type="match status" value="1"/>
</dbReference>
<feature type="domain" description="NACHT" evidence="5">
    <location>
        <begin position="108"/>
        <end position="254"/>
    </location>
</feature>
<dbReference type="GO" id="GO:0005524">
    <property type="term" value="F:ATP binding"/>
    <property type="evidence" value="ECO:0007669"/>
    <property type="project" value="UniProtKB-KW"/>
</dbReference>
<dbReference type="PANTHER" id="PTHR47189">
    <property type="entry name" value="MHC CLASS II TRANSACTIVATOR"/>
    <property type="match status" value="1"/>
</dbReference>
<evidence type="ECO:0000256" key="2">
    <source>
        <dbReference type="ARBA" id="ARBA00022737"/>
    </source>
</evidence>
<dbReference type="Pfam" id="PF13516">
    <property type="entry name" value="LRR_6"/>
    <property type="match status" value="6"/>
</dbReference>
<reference evidence="6" key="1">
    <citation type="journal article" date="2023" name="Science">
        <title>Genome structures resolve the early diversification of teleost fishes.</title>
        <authorList>
            <person name="Parey E."/>
            <person name="Louis A."/>
            <person name="Montfort J."/>
            <person name="Bouchez O."/>
            <person name="Roques C."/>
            <person name="Iampietro C."/>
            <person name="Lluch J."/>
            <person name="Castinel A."/>
            <person name="Donnadieu C."/>
            <person name="Desvignes T."/>
            <person name="Floi Bucao C."/>
            <person name="Jouanno E."/>
            <person name="Wen M."/>
            <person name="Mejri S."/>
            <person name="Dirks R."/>
            <person name="Jansen H."/>
            <person name="Henkel C."/>
            <person name="Chen W.J."/>
            <person name="Zahm M."/>
            <person name="Cabau C."/>
            <person name="Klopp C."/>
            <person name="Thompson A.W."/>
            <person name="Robinson-Rechavi M."/>
            <person name="Braasch I."/>
            <person name="Lecointre G."/>
            <person name="Bobe J."/>
            <person name="Postlethwait J.H."/>
            <person name="Berthelot C."/>
            <person name="Roest Crollius H."/>
            <person name="Guiguen Y."/>
        </authorList>
    </citation>
    <scope>NUCLEOTIDE SEQUENCE</scope>
    <source>
        <strain evidence="6">WJC10195</strain>
    </source>
</reference>
<dbReference type="SUPFAM" id="SSF52047">
    <property type="entry name" value="RNI-like"/>
    <property type="match status" value="4"/>
</dbReference>
<evidence type="ECO:0000313" key="7">
    <source>
        <dbReference type="Proteomes" id="UP001152622"/>
    </source>
</evidence>
<proteinExistence type="predicted"/>
<dbReference type="OrthoDB" id="120976at2759"/>
<dbReference type="PANTHER" id="PTHR47189:SF1">
    <property type="entry name" value="MHC CLASS II TRANSACTIVATOR"/>
    <property type="match status" value="1"/>
</dbReference>
<dbReference type="InterPro" id="IPR001611">
    <property type="entry name" value="Leu-rich_rpt"/>
</dbReference>
<dbReference type="SUPFAM" id="SSF52540">
    <property type="entry name" value="P-loop containing nucleoside triphosphate hydrolases"/>
    <property type="match status" value="1"/>
</dbReference>
<gene>
    <name evidence="6" type="ORF">SKAU_G00389170</name>
</gene>
<dbReference type="InterPro" id="IPR032675">
    <property type="entry name" value="LRR_dom_sf"/>
</dbReference>
<organism evidence="6 7">
    <name type="scientific">Synaphobranchus kaupii</name>
    <name type="common">Kaup's arrowtooth eel</name>
    <dbReference type="NCBI Taxonomy" id="118154"/>
    <lineage>
        <taxon>Eukaryota</taxon>
        <taxon>Metazoa</taxon>
        <taxon>Chordata</taxon>
        <taxon>Craniata</taxon>
        <taxon>Vertebrata</taxon>
        <taxon>Euteleostomi</taxon>
        <taxon>Actinopterygii</taxon>
        <taxon>Neopterygii</taxon>
        <taxon>Teleostei</taxon>
        <taxon>Anguilliformes</taxon>
        <taxon>Synaphobranchidae</taxon>
        <taxon>Synaphobranchus</taxon>
    </lineage>
</organism>
<accession>A0A9Q1EB64</accession>
<protein>
    <recommendedName>
        <fullName evidence="5">NACHT domain-containing protein</fullName>
    </recommendedName>
</protein>
<dbReference type="InterPro" id="IPR006553">
    <property type="entry name" value="Leu-rich_rpt_Cys-con_subtyp"/>
</dbReference>
<evidence type="ECO:0000256" key="3">
    <source>
        <dbReference type="ARBA" id="ARBA00022741"/>
    </source>
</evidence>
<evidence type="ECO:0000259" key="5">
    <source>
        <dbReference type="PROSITE" id="PS50837"/>
    </source>
</evidence>